<dbReference type="Proteomes" id="UP000434582">
    <property type="component" value="Unassembled WGS sequence"/>
</dbReference>
<evidence type="ECO:0000313" key="2">
    <source>
        <dbReference type="EMBL" id="MQX37800.1"/>
    </source>
</evidence>
<dbReference type="Pfam" id="PF08861">
    <property type="entry name" value="DUF1828"/>
    <property type="match status" value="1"/>
</dbReference>
<evidence type="ECO:0000313" key="3">
    <source>
        <dbReference type="Proteomes" id="UP000434582"/>
    </source>
</evidence>
<name>A0A7X1ZID4_9PROT</name>
<organism evidence="2 3">
    <name type="scientific">Roseospira navarrensis</name>
    <dbReference type="NCBI Taxonomy" id="140058"/>
    <lineage>
        <taxon>Bacteria</taxon>
        <taxon>Pseudomonadati</taxon>
        <taxon>Pseudomonadota</taxon>
        <taxon>Alphaproteobacteria</taxon>
        <taxon>Rhodospirillales</taxon>
        <taxon>Rhodospirillaceae</taxon>
        <taxon>Roseospira</taxon>
    </lineage>
</organism>
<feature type="domain" description="DUF1828" evidence="1">
    <location>
        <begin position="32"/>
        <end position="123"/>
    </location>
</feature>
<proteinExistence type="predicted"/>
<reference evidence="2 3" key="1">
    <citation type="submission" date="2019-10" db="EMBL/GenBank/DDBJ databases">
        <title>Draft whole-genome sequence of the purple nonsulfur photosynthetic bacterium Roseospira navarrensis DSM 15114.</title>
        <authorList>
            <person name="Kyndt J.A."/>
            <person name="Meyer T.E."/>
        </authorList>
    </citation>
    <scope>NUCLEOTIDE SEQUENCE [LARGE SCALE GENOMIC DNA]</scope>
    <source>
        <strain evidence="2 3">DSM 15114</strain>
    </source>
</reference>
<comment type="caution">
    <text evidence="2">The sequence shown here is derived from an EMBL/GenBank/DDBJ whole genome shotgun (WGS) entry which is preliminary data.</text>
</comment>
<accession>A0A7X1ZID4</accession>
<dbReference type="InterPro" id="IPR014960">
    <property type="entry name" value="DUF1828"/>
</dbReference>
<dbReference type="RefSeq" id="WP_153345648.1">
    <property type="nucleotide sequence ID" value="NZ_WIVE01000056.1"/>
</dbReference>
<sequence length="267" mass="29619">MVDETTLETRLCKAFCADLKVRAVEDGFAIATPFTDESGDRMTFFAVREVDGWLLADDGDYLASLIGAGIDIETSQRGDMLDRILREADAYWDRDTFEIKSSRVSDDDHLPDRAIRFLSGLLRTRDLSLMTREAVRATFRDDARKALFERLAGLADIEEGAPVSKSLEDIPADFLVSPRGPGNTAAIFVVTRNERLMEALLLQAEAQAQNVQNLSVIALLEDTNFSAISRKNLKRAHNRLDGVPVFRGDERAAIESIVRVARLEAAG</sequence>
<evidence type="ECO:0000259" key="1">
    <source>
        <dbReference type="Pfam" id="PF08861"/>
    </source>
</evidence>
<dbReference type="EMBL" id="WIVE01000056">
    <property type="protein sequence ID" value="MQX37800.1"/>
    <property type="molecule type" value="Genomic_DNA"/>
</dbReference>
<gene>
    <name evidence="2" type="ORF">GHC57_14870</name>
</gene>
<dbReference type="OrthoDB" id="7565865at2"/>
<dbReference type="AlphaFoldDB" id="A0A7X1ZID4"/>
<protein>
    <submittedName>
        <fullName evidence="2">DUF1828 domain-containing protein</fullName>
    </submittedName>
</protein>
<keyword evidence="3" id="KW-1185">Reference proteome</keyword>